<dbReference type="Pfam" id="PF12464">
    <property type="entry name" value="Mac"/>
    <property type="match status" value="1"/>
</dbReference>
<name>A0A2A4GXP4_9STAP</name>
<proteinExistence type="inferred from homology"/>
<keyword evidence="3" id="KW-0012">Acyltransferase</keyword>
<sequence>MTEKEKMINELPYYPSDATLVHDRQQAASARNTYNAMTDITQREQFLTHMLGHVQQHCYIEPPFYFDYGYNIHLGDNVYVNTHNTWLDIAPIFIGNNVKIGPNVQLITVNHPLDPAERRTGIEQGQKITVEDDVWIGAGALVLPGITVHQGATVAAGSVVTRDVPAYTVVAGNPVKVIRQLDDTL</sequence>
<dbReference type="RefSeq" id="WP_096592764.1">
    <property type="nucleotide sequence ID" value="NZ_MWRM01000003.1"/>
</dbReference>
<dbReference type="AlphaFoldDB" id="A0A2A4GXP4"/>
<accession>A0A2A4GXP4</accession>
<evidence type="ECO:0000256" key="1">
    <source>
        <dbReference type="ARBA" id="ARBA00007274"/>
    </source>
</evidence>
<evidence type="ECO:0000313" key="6">
    <source>
        <dbReference type="Proteomes" id="UP000218335"/>
    </source>
</evidence>
<dbReference type="GO" id="GO:0016407">
    <property type="term" value="F:acetyltransferase activity"/>
    <property type="evidence" value="ECO:0007669"/>
    <property type="project" value="InterPro"/>
</dbReference>
<dbReference type="Proteomes" id="UP000218335">
    <property type="component" value="Unassembled WGS sequence"/>
</dbReference>
<comment type="similarity">
    <text evidence="1">Belongs to the transferase hexapeptide repeat family.</text>
</comment>
<dbReference type="FunFam" id="2.160.10.10:FF:000025">
    <property type="entry name" value="Hexapeptide-repeat containing-acetyltransferase"/>
    <property type="match status" value="1"/>
</dbReference>
<dbReference type="Pfam" id="PF00132">
    <property type="entry name" value="Hexapep"/>
    <property type="match status" value="1"/>
</dbReference>
<dbReference type="PANTHER" id="PTHR23416">
    <property type="entry name" value="SIALIC ACID SYNTHASE-RELATED"/>
    <property type="match status" value="1"/>
</dbReference>
<keyword evidence="2" id="KW-0808">Transferase</keyword>
<dbReference type="InterPro" id="IPR051159">
    <property type="entry name" value="Hexapeptide_acetyltransf"/>
</dbReference>
<dbReference type="SUPFAM" id="SSF51161">
    <property type="entry name" value="Trimeric LpxA-like enzymes"/>
    <property type="match status" value="1"/>
</dbReference>
<dbReference type="InterPro" id="IPR001451">
    <property type="entry name" value="Hexapep"/>
</dbReference>
<evidence type="ECO:0000256" key="2">
    <source>
        <dbReference type="ARBA" id="ARBA00022679"/>
    </source>
</evidence>
<dbReference type="PANTHER" id="PTHR23416:SF23">
    <property type="entry name" value="ACETYLTRANSFERASE C18B11.09C-RELATED"/>
    <property type="match status" value="1"/>
</dbReference>
<dbReference type="Gene3D" id="2.160.10.10">
    <property type="entry name" value="Hexapeptide repeat proteins"/>
    <property type="match status" value="1"/>
</dbReference>
<dbReference type="InterPro" id="IPR024688">
    <property type="entry name" value="Mac_dom"/>
</dbReference>
<organism evidence="5 6">
    <name type="scientific">Staphylococcus delphini</name>
    <dbReference type="NCBI Taxonomy" id="53344"/>
    <lineage>
        <taxon>Bacteria</taxon>
        <taxon>Bacillati</taxon>
        <taxon>Bacillota</taxon>
        <taxon>Bacilli</taxon>
        <taxon>Bacillales</taxon>
        <taxon>Staphylococcaceae</taxon>
        <taxon>Staphylococcus</taxon>
        <taxon>Staphylococcus intermedius group</taxon>
    </lineage>
</organism>
<dbReference type="SMART" id="SM01266">
    <property type="entry name" value="Mac"/>
    <property type="match status" value="1"/>
</dbReference>
<evidence type="ECO:0000256" key="3">
    <source>
        <dbReference type="ARBA" id="ARBA00023315"/>
    </source>
</evidence>
<dbReference type="GO" id="GO:0008374">
    <property type="term" value="F:O-acyltransferase activity"/>
    <property type="evidence" value="ECO:0007669"/>
    <property type="project" value="TreeGrafter"/>
</dbReference>
<comment type="caution">
    <text evidence="5">The sequence shown here is derived from an EMBL/GenBank/DDBJ whole genome shotgun (WGS) entry which is preliminary data.</text>
</comment>
<protein>
    <recommendedName>
        <fullName evidence="4">Maltose/galactoside acetyltransferase domain-containing protein</fullName>
    </recommendedName>
</protein>
<gene>
    <name evidence="5" type="ORF">B5C08_07510</name>
</gene>
<reference evidence="5 6" key="1">
    <citation type="journal article" date="2017" name="PLoS ONE">
        <title>Development of a real-time PCR for detection of Staphylococcus pseudintermedius using a novel automated comparison of whole-genome sequences.</title>
        <authorList>
            <person name="Verstappen K.M."/>
            <person name="Huijbregts L."/>
            <person name="Spaninks M."/>
            <person name="Wagenaar J.A."/>
            <person name="Fluit A.C."/>
            <person name="Duim B."/>
        </authorList>
    </citation>
    <scope>NUCLEOTIDE SEQUENCE [LARGE SCALE GENOMIC DNA]</scope>
    <source>
        <strain evidence="5 6">215070706401-1</strain>
    </source>
</reference>
<feature type="domain" description="Maltose/galactoside acetyltransferase" evidence="4">
    <location>
        <begin position="4"/>
        <end position="56"/>
    </location>
</feature>
<dbReference type="EMBL" id="MWUU01000008">
    <property type="protein sequence ID" value="PCF55122.1"/>
    <property type="molecule type" value="Genomic_DNA"/>
</dbReference>
<evidence type="ECO:0000259" key="4">
    <source>
        <dbReference type="SMART" id="SM01266"/>
    </source>
</evidence>
<evidence type="ECO:0000313" key="5">
    <source>
        <dbReference type="EMBL" id="PCF55122.1"/>
    </source>
</evidence>
<dbReference type="InterPro" id="IPR011004">
    <property type="entry name" value="Trimer_LpxA-like_sf"/>
</dbReference>
<dbReference type="CDD" id="cd03357">
    <property type="entry name" value="LbH_MAT_GAT"/>
    <property type="match status" value="1"/>
</dbReference>